<protein>
    <submittedName>
        <fullName evidence="2">Uncharacterized protein</fullName>
    </submittedName>
</protein>
<evidence type="ECO:0000256" key="1">
    <source>
        <dbReference type="SAM" id="MobiDB-lite"/>
    </source>
</evidence>
<gene>
    <name evidence="2" type="ORF">GOOTI_023_00090</name>
</gene>
<comment type="caution">
    <text evidence="2">The sequence shown here is derived from an EMBL/GenBank/DDBJ whole genome shotgun (WGS) entry which is preliminary data.</text>
</comment>
<evidence type="ECO:0000313" key="3">
    <source>
        <dbReference type="Proteomes" id="UP000005038"/>
    </source>
</evidence>
<sequence>MLIVFPIKYRRKGGTMIETTRGIGVPTHAGHVRSRGSRSSGVEQQGRGARRPQRARAFLRPTVLIEAIEVEKLVVIPGLDVLLAEQQRFGLVDETSAALTQSVERHEVAVDTLIGMLIDSIGDDDSAAEHLNNAPAVLPVRALHSIVDDYCSGSDAAKVDMVRLAFLFVAVHALTDPTNCATASRNLNLVPPPLHRDRAILGRIMAHALPTFSPRDRDLFAVFVSKASAFFAVPTTHPPTPDVDGVTDLAILRYNPHALRTSCEHIGLGRGAVRVAGLG</sequence>
<name>H5TGQ7_GORO1</name>
<feature type="region of interest" description="Disordered" evidence="1">
    <location>
        <begin position="21"/>
        <end position="53"/>
    </location>
</feature>
<organism evidence="2 3">
    <name type="scientific">Gordonia otitidis (strain DSM 44809 / CCUG 52243 / JCM 12355 / NBRC 100426 / IFM 10032)</name>
    <dbReference type="NCBI Taxonomy" id="1108044"/>
    <lineage>
        <taxon>Bacteria</taxon>
        <taxon>Bacillati</taxon>
        <taxon>Actinomycetota</taxon>
        <taxon>Actinomycetes</taxon>
        <taxon>Mycobacteriales</taxon>
        <taxon>Gordoniaceae</taxon>
        <taxon>Gordonia</taxon>
    </lineage>
</organism>
<keyword evidence="3" id="KW-1185">Reference proteome</keyword>
<feature type="compositionally biased region" description="Low complexity" evidence="1">
    <location>
        <begin position="37"/>
        <end position="47"/>
    </location>
</feature>
<dbReference type="AlphaFoldDB" id="H5TGQ7"/>
<evidence type="ECO:0000313" key="2">
    <source>
        <dbReference type="EMBL" id="GAB32665.1"/>
    </source>
</evidence>
<proteinExistence type="predicted"/>
<accession>H5TGQ7</accession>
<dbReference type="Proteomes" id="UP000005038">
    <property type="component" value="Unassembled WGS sequence"/>
</dbReference>
<dbReference type="EMBL" id="BAFB01000023">
    <property type="protein sequence ID" value="GAB32665.1"/>
    <property type="molecule type" value="Genomic_DNA"/>
</dbReference>
<reference evidence="2" key="1">
    <citation type="submission" date="2012-02" db="EMBL/GenBank/DDBJ databases">
        <title>Whole genome shotgun sequence of Gordonia otitidis NBRC 100426.</title>
        <authorList>
            <person name="Yoshida I."/>
            <person name="Hosoyama A."/>
            <person name="Tsuchikane K."/>
            <person name="Katsumata H."/>
            <person name="Yamazaki S."/>
            <person name="Fujita N."/>
        </authorList>
    </citation>
    <scope>NUCLEOTIDE SEQUENCE [LARGE SCALE GENOMIC DNA]</scope>
    <source>
        <strain evidence="2">NBRC 100426</strain>
    </source>
</reference>